<dbReference type="EMBL" id="BSCI01000005">
    <property type="protein sequence ID" value="GLG86595.1"/>
    <property type="molecule type" value="Genomic_DNA"/>
</dbReference>
<sequence length="57" mass="6800">MDWKENNQELIVVLLTFDTDEKGGDGEVNPNATYTNWQWHLVKTKDKKNWEIISWGY</sequence>
<reference evidence="1" key="4">
    <citation type="submission" date="2022-11" db="EMBL/GenBank/DDBJ databases">
        <title>Draft genome sequence of Coprococcus comes strain 31264.</title>
        <authorList>
            <person name="Hisatomi A."/>
            <person name="Ohkuma M."/>
            <person name="Sakamoto M."/>
        </authorList>
    </citation>
    <scope>NUCLEOTIDE SEQUENCE</scope>
    <source>
        <strain evidence="1">JCM 31264</strain>
    </source>
</reference>
<organism evidence="2 3">
    <name type="scientific">Coprococcus comes</name>
    <dbReference type="NCBI Taxonomy" id="410072"/>
    <lineage>
        <taxon>Bacteria</taxon>
        <taxon>Bacillati</taxon>
        <taxon>Bacillota</taxon>
        <taxon>Clostridia</taxon>
        <taxon>Lachnospirales</taxon>
        <taxon>Lachnospiraceae</taxon>
        <taxon>Coprococcus</taxon>
    </lineage>
</organism>
<protein>
    <recommendedName>
        <fullName evidence="4">DUF4829 domain-containing protein</fullName>
    </recommendedName>
</protein>
<evidence type="ECO:0000313" key="1">
    <source>
        <dbReference type="EMBL" id="GLG86595.1"/>
    </source>
</evidence>
<proteinExistence type="predicted"/>
<reference evidence="2 3" key="2">
    <citation type="submission" date="2020-07" db="EMBL/GenBank/DDBJ databases">
        <title>Bacterial metabolism rescues the inhibition of intestinal drug absorption by food and drug additives.</title>
        <authorList>
            <person name="Zou L."/>
            <person name="Spanogiannopoulos P."/>
            <person name="Chien H.-C."/>
            <person name="Pieper L.M."/>
            <person name="Cai W."/>
            <person name="Khuri N."/>
            <person name="Pottel J."/>
            <person name="Vora B."/>
            <person name="Ni Z."/>
            <person name="Tsakalozou E."/>
            <person name="Zhang W."/>
            <person name="Shoichet B.K."/>
            <person name="Giacomini K.M."/>
            <person name="Turnbaugh P.J."/>
        </authorList>
    </citation>
    <scope>NUCLEOTIDE SEQUENCE [LARGE SCALE GENOMIC DNA]</scope>
    <source>
        <strain evidence="2 3">F22</strain>
    </source>
</reference>
<accession>A0A849Y3K3</accession>
<evidence type="ECO:0000313" key="2">
    <source>
        <dbReference type="EMBL" id="NUN87843.1"/>
    </source>
</evidence>
<reference evidence="2 3" key="1">
    <citation type="submission" date="2020-04" db="EMBL/GenBank/DDBJ databases">
        <authorList>
            <person name="Pieper L."/>
        </authorList>
    </citation>
    <scope>NUCLEOTIDE SEQUENCE [LARGE SCALE GENOMIC DNA]</scope>
    <source>
        <strain evidence="2 3">F22</strain>
    </source>
</reference>
<dbReference type="Proteomes" id="UP000554488">
    <property type="component" value="Unassembled WGS sequence"/>
</dbReference>
<gene>
    <name evidence="1" type="ORF">comes_11400</name>
    <name evidence="2" type="ORF">HUU93_14855</name>
</gene>
<reference evidence="1" key="3">
    <citation type="submission" date="2022-09" db="EMBL/GenBank/DDBJ databases">
        <title>Draft genome sequence of Coprococcus comes strain 31264.</title>
        <authorList>
            <person name="Atsushi H."/>
            <person name="Moriya O."/>
            <person name="Mitsuo S."/>
        </authorList>
    </citation>
    <scope>NUCLEOTIDE SEQUENCE</scope>
    <source>
        <strain evidence="1">JCM 31264</strain>
    </source>
</reference>
<evidence type="ECO:0000313" key="3">
    <source>
        <dbReference type="Proteomes" id="UP000554488"/>
    </source>
</evidence>
<dbReference type="Proteomes" id="UP001145109">
    <property type="component" value="Unassembled WGS sequence"/>
</dbReference>
<evidence type="ECO:0008006" key="4">
    <source>
        <dbReference type="Google" id="ProtNLM"/>
    </source>
</evidence>
<dbReference type="RefSeq" id="WP_172676448.1">
    <property type="nucleotide sequence ID" value="NZ_BSCI01000005.1"/>
</dbReference>
<name>A0A849Y3K3_9FIRM</name>
<dbReference type="AlphaFoldDB" id="A0A849Y3K3"/>
<dbReference type="EMBL" id="JABWDC010000091">
    <property type="protein sequence ID" value="NUN87843.1"/>
    <property type="molecule type" value="Genomic_DNA"/>
</dbReference>
<comment type="caution">
    <text evidence="2">The sequence shown here is derived from an EMBL/GenBank/DDBJ whole genome shotgun (WGS) entry which is preliminary data.</text>
</comment>